<dbReference type="Pfam" id="PF08922">
    <property type="entry name" value="DUF1905"/>
    <property type="match status" value="1"/>
</dbReference>
<dbReference type="AlphaFoldDB" id="A0A4V2S684"/>
<proteinExistence type="predicted"/>
<evidence type="ECO:0000313" key="1">
    <source>
        <dbReference type="EMBL" id="TCO55080.1"/>
    </source>
</evidence>
<dbReference type="SUPFAM" id="SSF141694">
    <property type="entry name" value="AF2212/PG0164-like"/>
    <property type="match status" value="1"/>
</dbReference>
<gene>
    <name evidence="1" type="ORF">EV192_108368</name>
</gene>
<dbReference type="InterPro" id="IPR037079">
    <property type="entry name" value="AF2212/PG0164-like_sf"/>
</dbReference>
<sequence>MKFRTTVELGGKTATGIAVPDDIVDGFDAGKRPAVKITIEGFTYRTTVARMGGRYMVPLSAENRTAAGVEAGAEVEVRIELDTEPRVVTVPDDFAAALGEARPAFDRMSYSHQKEWVRSIEDAKSAATRERRIAKAVSEIRAK</sequence>
<dbReference type="InterPro" id="IPR015018">
    <property type="entry name" value="DUF1905"/>
</dbReference>
<dbReference type="Proteomes" id="UP000295680">
    <property type="component" value="Unassembled WGS sequence"/>
</dbReference>
<keyword evidence="2" id="KW-1185">Reference proteome</keyword>
<name>A0A4V2S684_9PSEU</name>
<evidence type="ECO:0000313" key="2">
    <source>
        <dbReference type="Proteomes" id="UP000295680"/>
    </source>
</evidence>
<dbReference type="Gene3D" id="2.40.30.100">
    <property type="entry name" value="AF2212/PG0164-like"/>
    <property type="match status" value="1"/>
</dbReference>
<dbReference type="EMBL" id="SLWS01000008">
    <property type="protein sequence ID" value="TCO55080.1"/>
    <property type="molecule type" value="Genomic_DNA"/>
</dbReference>
<comment type="caution">
    <text evidence="1">The sequence shown here is derived from an EMBL/GenBank/DDBJ whole genome shotgun (WGS) entry which is preliminary data.</text>
</comment>
<dbReference type="Pfam" id="PF13376">
    <property type="entry name" value="OmdA"/>
    <property type="match status" value="1"/>
</dbReference>
<accession>A0A4V2S684</accession>
<reference evidence="1 2" key="1">
    <citation type="submission" date="2019-03" db="EMBL/GenBank/DDBJ databases">
        <title>Genomic Encyclopedia of Type Strains, Phase IV (KMG-IV): sequencing the most valuable type-strain genomes for metagenomic binning, comparative biology and taxonomic classification.</title>
        <authorList>
            <person name="Goeker M."/>
        </authorList>
    </citation>
    <scope>NUCLEOTIDE SEQUENCE [LARGE SCALE GENOMIC DNA]</scope>
    <source>
        <strain evidence="1 2">DSM 45934</strain>
    </source>
</reference>
<dbReference type="OrthoDB" id="2604865at2"/>
<protein>
    <submittedName>
        <fullName evidence="1">Bacteriocin resistance YdeI/OmpD-like protein</fullName>
    </submittedName>
</protein>
<dbReference type="RefSeq" id="WP_132122840.1">
    <property type="nucleotide sequence ID" value="NZ_SLWS01000008.1"/>
</dbReference>
<organism evidence="1 2">
    <name type="scientific">Actinocrispum wychmicini</name>
    <dbReference type="NCBI Taxonomy" id="1213861"/>
    <lineage>
        <taxon>Bacteria</taxon>
        <taxon>Bacillati</taxon>
        <taxon>Actinomycetota</taxon>
        <taxon>Actinomycetes</taxon>
        <taxon>Pseudonocardiales</taxon>
        <taxon>Pseudonocardiaceae</taxon>
        <taxon>Actinocrispum</taxon>
    </lineage>
</organism>